<evidence type="ECO:0000313" key="1">
    <source>
        <dbReference type="EMBL" id="KAK3263252.1"/>
    </source>
</evidence>
<name>A0AAE0KWG0_9CHLO</name>
<comment type="caution">
    <text evidence="1">The sequence shown here is derived from an EMBL/GenBank/DDBJ whole genome shotgun (WGS) entry which is preliminary data.</text>
</comment>
<sequence length="100" mass="10527">MSVYVKEANVMVNRMWVEEGLGEEELDVGVDGGLGFGGGGGRSEMGVKELGMGVEGGLRVYCDIAREVHASPGLPEDSFAKYVVLPYGEPCSSAPNHPVP</sequence>
<dbReference type="AlphaFoldDB" id="A0AAE0KWG0"/>
<keyword evidence="2" id="KW-1185">Reference proteome</keyword>
<protein>
    <submittedName>
        <fullName evidence="1">Uncharacterized protein</fullName>
    </submittedName>
</protein>
<evidence type="ECO:0000313" key="2">
    <source>
        <dbReference type="Proteomes" id="UP001190700"/>
    </source>
</evidence>
<gene>
    <name evidence="1" type="ORF">CYMTET_27932</name>
</gene>
<reference evidence="1 2" key="1">
    <citation type="journal article" date="2015" name="Genome Biol. Evol.">
        <title>Comparative Genomics of a Bacterivorous Green Alga Reveals Evolutionary Causalities and Consequences of Phago-Mixotrophic Mode of Nutrition.</title>
        <authorList>
            <person name="Burns J.A."/>
            <person name="Paasch A."/>
            <person name="Narechania A."/>
            <person name="Kim E."/>
        </authorList>
    </citation>
    <scope>NUCLEOTIDE SEQUENCE [LARGE SCALE GENOMIC DNA]</scope>
    <source>
        <strain evidence="1 2">PLY_AMNH</strain>
    </source>
</reference>
<proteinExistence type="predicted"/>
<organism evidence="1 2">
    <name type="scientific">Cymbomonas tetramitiformis</name>
    <dbReference type="NCBI Taxonomy" id="36881"/>
    <lineage>
        <taxon>Eukaryota</taxon>
        <taxon>Viridiplantae</taxon>
        <taxon>Chlorophyta</taxon>
        <taxon>Pyramimonadophyceae</taxon>
        <taxon>Pyramimonadales</taxon>
        <taxon>Pyramimonadaceae</taxon>
        <taxon>Cymbomonas</taxon>
    </lineage>
</organism>
<dbReference type="EMBL" id="LGRX02015611">
    <property type="protein sequence ID" value="KAK3263252.1"/>
    <property type="molecule type" value="Genomic_DNA"/>
</dbReference>
<accession>A0AAE0KWG0</accession>
<dbReference type="Proteomes" id="UP001190700">
    <property type="component" value="Unassembled WGS sequence"/>
</dbReference>